<accession>A0A2A9PRK7</accession>
<protein>
    <submittedName>
        <fullName evidence="2">Uncharacterized protein</fullName>
    </submittedName>
</protein>
<reference evidence="2 3" key="2">
    <citation type="journal article" date="2017" name="Sci. Rep.">
        <title>Ant-infecting Ophiocordyceps genomes reveal a high diversity of potential behavioral manipulation genes and a possible major role for enterotoxins.</title>
        <authorList>
            <person name="de Bekker C."/>
            <person name="Ohm R.A."/>
            <person name="Evans H.C."/>
            <person name="Brachmann A."/>
            <person name="Hughes D.P."/>
        </authorList>
    </citation>
    <scope>NUCLEOTIDE SEQUENCE [LARGE SCALE GENOMIC DNA]</scope>
    <source>
        <strain evidence="2 3">SC16a</strain>
    </source>
</reference>
<name>A0A2A9PRK7_OPHUN</name>
<evidence type="ECO:0000313" key="2">
    <source>
        <dbReference type="EMBL" id="PFH63090.1"/>
    </source>
</evidence>
<feature type="region of interest" description="Disordered" evidence="1">
    <location>
        <begin position="51"/>
        <end position="90"/>
    </location>
</feature>
<gene>
    <name evidence="2" type="ORF">XA68_18227</name>
</gene>
<evidence type="ECO:0000256" key="1">
    <source>
        <dbReference type="SAM" id="MobiDB-lite"/>
    </source>
</evidence>
<proteinExistence type="predicted"/>
<dbReference type="AlphaFoldDB" id="A0A2A9PRK7"/>
<comment type="caution">
    <text evidence="2">The sequence shown here is derived from an EMBL/GenBank/DDBJ whole genome shotgun (WGS) entry which is preliminary data.</text>
</comment>
<organism evidence="2 3">
    <name type="scientific">Ophiocordyceps unilateralis</name>
    <name type="common">Zombie-ant fungus</name>
    <name type="synonym">Torrubia unilateralis</name>
    <dbReference type="NCBI Taxonomy" id="268505"/>
    <lineage>
        <taxon>Eukaryota</taxon>
        <taxon>Fungi</taxon>
        <taxon>Dikarya</taxon>
        <taxon>Ascomycota</taxon>
        <taxon>Pezizomycotina</taxon>
        <taxon>Sordariomycetes</taxon>
        <taxon>Hypocreomycetidae</taxon>
        <taxon>Hypocreales</taxon>
        <taxon>Ophiocordycipitaceae</taxon>
        <taxon>Ophiocordyceps</taxon>
    </lineage>
</organism>
<keyword evidence="3" id="KW-1185">Reference proteome</keyword>
<reference evidence="2 3" key="1">
    <citation type="journal article" date="2015" name="BMC Genomics">
        <title>Gene expression during zombie ant biting behavior reflects the complexity underlying fungal parasitic behavioral manipulation.</title>
        <authorList>
            <person name="de Bekker C."/>
            <person name="Ohm R.A."/>
            <person name="Loreto R.G."/>
            <person name="Sebastian A."/>
            <person name="Albert I."/>
            <person name="Merrow M."/>
            <person name="Brachmann A."/>
            <person name="Hughes D.P."/>
        </authorList>
    </citation>
    <scope>NUCLEOTIDE SEQUENCE [LARGE SCALE GENOMIC DNA]</scope>
    <source>
        <strain evidence="2 3">SC16a</strain>
    </source>
</reference>
<dbReference type="Proteomes" id="UP000037136">
    <property type="component" value="Unassembled WGS sequence"/>
</dbReference>
<evidence type="ECO:0000313" key="3">
    <source>
        <dbReference type="Proteomes" id="UP000037136"/>
    </source>
</evidence>
<sequence length="90" mass="10067">MAAGPRRRRRPRKLLFSATQAYHHLQRLEAVNLVPTKTAMLALSAVEFFLPTPGRAPAPASDDDDDNNDDGEDEDEDEDDDEDDDKEGLE</sequence>
<feature type="compositionally biased region" description="Acidic residues" evidence="1">
    <location>
        <begin position="61"/>
        <end position="90"/>
    </location>
</feature>
<dbReference type="EMBL" id="LAZP02000009">
    <property type="protein sequence ID" value="PFH63090.1"/>
    <property type="molecule type" value="Genomic_DNA"/>
</dbReference>